<proteinExistence type="inferred from homology"/>
<dbReference type="GO" id="GO:0022857">
    <property type="term" value="F:transmembrane transporter activity"/>
    <property type="evidence" value="ECO:0007669"/>
    <property type="project" value="InterPro"/>
</dbReference>
<comment type="similarity">
    <text evidence="8">Belongs to the binding-protein-dependent transport system permease family. LivHM subfamily.</text>
</comment>
<sequence length="287" mass="30568">MQIVANIFFLSAFYLSFSIGLALIFGTMRVINYTHGEMYMLGAYTIWAINSLLRGTIPSVLIFIIALVVAMTVIGLLGVILQKTVISRLQGNTFSIFMATLGLSYVLQVVMIEVAGPIGKTIIPLFPGIVRIGTVILPIQRLVICGVTLAVVTLLGWFLLRTNLGRAIRATAQNRSGALLQGVDIPRIESITMFLGCALAATSGVLMAGTLNINPFMGGDAIWRSFIIIIVGGIGSLPGAALASVVFGALDTVLTVTNHGQFSAMIDALIMILILAFRPNGLLGVRE</sequence>
<keyword evidence="4 9" id="KW-0812">Transmembrane</keyword>
<feature type="transmembrane region" description="Helical" evidence="9">
    <location>
        <begin position="93"/>
        <end position="112"/>
    </location>
</feature>
<feature type="transmembrane region" description="Helical" evidence="9">
    <location>
        <begin position="6"/>
        <end position="26"/>
    </location>
</feature>
<keyword evidence="7 9" id="KW-0472">Membrane</keyword>
<evidence type="ECO:0000256" key="4">
    <source>
        <dbReference type="ARBA" id="ARBA00022692"/>
    </source>
</evidence>
<evidence type="ECO:0000256" key="9">
    <source>
        <dbReference type="SAM" id="Phobius"/>
    </source>
</evidence>
<gene>
    <name evidence="10" type="ORF">SAMN07250955_101292</name>
</gene>
<dbReference type="RefSeq" id="WP_165769360.1">
    <property type="nucleotide sequence ID" value="NZ_FYEH01000001.1"/>
</dbReference>
<dbReference type="AlphaFoldDB" id="A0A212Q0C2"/>
<dbReference type="CDD" id="cd06582">
    <property type="entry name" value="TM_PBP1_LivH_like"/>
    <property type="match status" value="1"/>
</dbReference>
<dbReference type="InterPro" id="IPR052157">
    <property type="entry name" value="BCAA_transport_permease"/>
</dbReference>
<evidence type="ECO:0000256" key="8">
    <source>
        <dbReference type="ARBA" id="ARBA00037998"/>
    </source>
</evidence>
<dbReference type="EMBL" id="FYEH01000001">
    <property type="protein sequence ID" value="SNB52664.1"/>
    <property type="molecule type" value="Genomic_DNA"/>
</dbReference>
<protein>
    <submittedName>
        <fullName evidence="10">Amino acid/amide ABC transporter membrane protein 1, HAAT family</fullName>
    </submittedName>
</protein>
<dbReference type="Proteomes" id="UP000197065">
    <property type="component" value="Unassembled WGS sequence"/>
</dbReference>
<feature type="transmembrane region" description="Helical" evidence="9">
    <location>
        <begin position="191"/>
        <end position="213"/>
    </location>
</feature>
<dbReference type="PANTHER" id="PTHR11795:SF447">
    <property type="entry name" value="ABC TRANSPORTER PERMEASE PROTEIN"/>
    <property type="match status" value="1"/>
</dbReference>
<comment type="subcellular location">
    <subcellularLocation>
        <location evidence="1">Cell membrane</location>
        <topology evidence="1">Multi-pass membrane protein</topology>
    </subcellularLocation>
</comment>
<organism evidence="10 11">
    <name type="scientific">Arboricoccus pini</name>
    <dbReference type="NCBI Taxonomy" id="1963835"/>
    <lineage>
        <taxon>Bacteria</taxon>
        <taxon>Pseudomonadati</taxon>
        <taxon>Pseudomonadota</taxon>
        <taxon>Alphaproteobacteria</taxon>
        <taxon>Geminicoccales</taxon>
        <taxon>Geminicoccaceae</taxon>
        <taxon>Arboricoccus</taxon>
    </lineage>
</organism>
<evidence type="ECO:0000256" key="2">
    <source>
        <dbReference type="ARBA" id="ARBA00022448"/>
    </source>
</evidence>
<evidence type="ECO:0000256" key="1">
    <source>
        <dbReference type="ARBA" id="ARBA00004651"/>
    </source>
</evidence>
<evidence type="ECO:0000313" key="11">
    <source>
        <dbReference type="Proteomes" id="UP000197065"/>
    </source>
</evidence>
<name>A0A212Q0C2_9PROT</name>
<keyword evidence="3" id="KW-1003">Cell membrane</keyword>
<dbReference type="GO" id="GO:0006865">
    <property type="term" value="P:amino acid transport"/>
    <property type="evidence" value="ECO:0007669"/>
    <property type="project" value="UniProtKB-KW"/>
</dbReference>
<dbReference type="GO" id="GO:0005886">
    <property type="term" value="C:plasma membrane"/>
    <property type="evidence" value="ECO:0007669"/>
    <property type="project" value="UniProtKB-SubCell"/>
</dbReference>
<dbReference type="PANTHER" id="PTHR11795">
    <property type="entry name" value="BRANCHED-CHAIN AMINO ACID TRANSPORT SYSTEM PERMEASE PROTEIN LIVH"/>
    <property type="match status" value="1"/>
</dbReference>
<keyword evidence="5" id="KW-0029">Amino-acid transport</keyword>
<dbReference type="InterPro" id="IPR001851">
    <property type="entry name" value="ABC_transp_permease"/>
</dbReference>
<evidence type="ECO:0000313" key="10">
    <source>
        <dbReference type="EMBL" id="SNB52664.1"/>
    </source>
</evidence>
<keyword evidence="11" id="KW-1185">Reference proteome</keyword>
<evidence type="ECO:0000256" key="6">
    <source>
        <dbReference type="ARBA" id="ARBA00022989"/>
    </source>
</evidence>
<feature type="transmembrane region" description="Helical" evidence="9">
    <location>
        <begin position="142"/>
        <end position="160"/>
    </location>
</feature>
<feature type="transmembrane region" description="Helical" evidence="9">
    <location>
        <begin position="225"/>
        <end position="247"/>
    </location>
</feature>
<evidence type="ECO:0000256" key="3">
    <source>
        <dbReference type="ARBA" id="ARBA00022475"/>
    </source>
</evidence>
<accession>A0A212Q0C2</accession>
<keyword evidence="2" id="KW-0813">Transport</keyword>
<evidence type="ECO:0000256" key="5">
    <source>
        <dbReference type="ARBA" id="ARBA00022970"/>
    </source>
</evidence>
<keyword evidence="6 9" id="KW-1133">Transmembrane helix</keyword>
<dbReference type="Pfam" id="PF02653">
    <property type="entry name" value="BPD_transp_2"/>
    <property type="match status" value="1"/>
</dbReference>
<evidence type="ECO:0000256" key="7">
    <source>
        <dbReference type="ARBA" id="ARBA00023136"/>
    </source>
</evidence>
<reference evidence="10 11" key="1">
    <citation type="submission" date="2017-06" db="EMBL/GenBank/DDBJ databases">
        <authorList>
            <person name="Kim H.J."/>
            <person name="Triplett B.A."/>
        </authorList>
    </citation>
    <scope>NUCLEOTIDE SEQUENCE [LARGE SCALE GENOMIC DNA]</scope>
    <source>
        <strain evidence="10 11">B29T1</strain>
    </source>
</reference>
<feature type="transmembrane region" description="Helical" evidence="9">
    <location>
        <begin position="259"/>
        <end position="277"/>
    </location>
</feature>
<feature type="transmembrane region" description="Helical" evidence="9">
    <location>
        <begin position="60"/>
        <end position="81"/>
    </location>
</feature>